<feature type="compositionally biased region" description="Polar residues" evidence="8">
    <location>
        <begin position="2827"/>
        <end position="2846"/>
    </location>
</feature>
<feature type="compositionally biased region" description="Low complexity" evidence="8">
    <location>
        <begin position="2503"/>
        <end position="2512"/>
    </location>
</feature>
<dbReference type="RefSeq" id="XP_064766047.1">
    <property type="nucleotide sequence ID" value="XM_064910554.1"/>
</dbReference>
<evidence type="ECO:0000313" key="10">
    <source>
        <dbReference type="EMBL" id="KAK7203014.1"/>
    </source>
</evidence>
<reference evidence="10 11" key="1">
    <citation type="submission" date="2024-03" db="EMBL/GenBank/DDBJ databases">
        <title>Genome-scale model development and genomic sequencing of the oleaginous clade Lipomyces.</title>
        <authorList>
            <consortium name="Lawrence Berkeley National Laboratory"/>
            <person name="Czajka J.J."/>
            <person name="Han Y."/>
            <person name="Kim J."/>
            <person name="Mondo S.J."/>
            <person name="Hofstad B.A."/>
            <person name="Robles A."/>
            <person name="Haridas S."/>
            <person name="Riley R."/>
            <person name="LaButti K."/>
            <person name="Pangilinan J."/>
            <person name="Andreopoulos W."/>
            <person name="Lipzen A."/>
            <person name="Yan J."/>
            <person name="Wang M."/>
            <person name="Ng V."/>
            <person name="Grigoriev I.V."/>
            <person name="Spatafora J.W."/>
            <person name="Magnuson J.K."/>
            <person name="Baker S.E."/>
            <person name="Pomraning K.R."/>
        </authorList>
    </citation>
    <scope>NUCLEOTIDE SEQUENCE [LARGE SCALE GENOMIC DNA]</scope>
    <source>
        <strain evidence="10 11">Phaff 52-87</strain>
    </source>
</reference>
<sequence>PSLKNFITNLETCPQEDLARHIEDFGILWNQPRGDLHHWITVLNRFDDILEHAVTVSGLRGGYPTAYIFPEDEEKKLVAILDFSALLLEHCSHRSLYASGSHLSSLLYVNSLPILLSNLKVCARLAQRYAQSSSGRSSIFTISQEKMFRLANAFPPQSPLEFMSKISLFKFVDENELKWHKSWSTIILPYYKDTPTSAGAGHPETPSHPTPATPTPQIYGPQQQAELERLAAENSDMMSLVVTTEDIEGLSEVDLLNKVLDVPYDTKADAFLRMRTAKSFTGGMNGVVMRRQLIAVKCLAIEFLTYLVTENVLQNKLFAQNPTLIPSLCELIHPDNKVPVDLRTITIEALQAVSVHRSKHNEILSSLSANVNHGVLLYIVRQVVKDLENGEIINCYFSDRLFYLIQVLSASGQSAQVLVSAGIVPVLIQLLRTNSKDYSTMSMITGVTQHMVMTSQAAFSEFVTEGGLDIVVKRVEDEVAYALENQEDVEHSALVDYKMDFMRAHLLKSLFKLLLAMMQSPGNADRMRNLVESSLLESLKTIILNTNVFGSVVVFCAVDMMSCFIHNEPTSYTIINESGLPEIFLDCIPQLIQMTKSTAIPHAIGAICLNNSGLEMVQKKGAIKTFFSVFKNRERARMMALSSVPGNLGNAIDELVRHQPTLKDEIMKQVVMAAKDICVEGESIPGGVRFYPVGADAVQTDADDELVVQDANSDIMALIECYARFLESLFQNGANSKEFVRREGATHLLKMFEIPSLPYDFALRGPAISLSRVFRSISESNTYLMMSKILRALTETMKKIKTFLDFAESESIFEYLAREGENPTEFLRALNGAHGLIFIVSQMYSHTVYPHAKSTLPMIQPFETESECANLLEELGKLQRNCLWEDICITKGLSDEWRDASRVLAADDPRGRLGETEKRAEIAEAEAKIDVTDNKYKNVKIARYMMSQIPSSISKIFIGISKWALSRRVPDVAQKKYGFAVADKVAKVFIAGLEFNRLECFEDKRDKFAYWLLSLSSSRNILFDGESSRISSASLQTVTVICFKRAGGLDVLIKVLEGLWYEMNNVPSAEDGEKSLLSKQAMTFGDVVVLQIFSALVGMKSVIESSQTSSLASKERDRNRPDYFNPAQFLVELRLTVLPVIRKLWESEELKTVSTPILKMLMSILMAIMNADGETGCLSKEEGREWSSDQLTSESFVEETAFRPTSFLELGFSRPIEITESEELEDEVVPRAVEPEARVIITTDETSEDAAESPSIHSSPAASAVSREEGPVGTPENGSAAGASSSRSRSVDVNNGSIREDDMSDDREDTPVARESASTPAPGEQSERRGEEPGPSASDEPVSEKPMMYVSDLNAMRDEIRKDIIARSLQALNTHPDVVFETSKLLMSAFSGKLFTGEARKKAVVEILAFIAKVNEEEDEKARAIKLKTNAHLLGLLLQSDLFFDASVNQLLGCWNMFVGMIRLDPNNEDSWLPDILLIVEKCLSSAEQPKPIILEHNLTGPIVNRDQLYKGSRETLLDAIVNLPEMKTEANAAAVARVLIALTRDHKIAVKAFERGAITSLLKSIGPLHGEGRIRIQNYITILFRHVMEEPETLEALMLAEARKIYLEQADQLHPTDAHSLIRASYLTILRSPETYVKVVNENFKAVWIPELPAARQDSIMLKSREKETSKPDSSSAEGDGETAEKSGEPATETKKSEDEEMTDAKPSDPGPARVLSTDKNTGVINFLLNELLATKDDPPENDGNTPEPPEDRLSDSNQRSQFDPEKHPQFLYRTYLLEVITELLSSYNQCKLEFISYSRRGHTISTPSKPRHAVLNYFLNELVSTSTIYGMGNVAIKMKSLISSMASRLLYALISSTQEYEADSDNGENLTITHIRKFVLDATLRAFKDVSTSSEPAGVRYARLVSLGTLCNRFLYSKGHNSGSKSDSSDDMSIAKIMFEKNFVGALTSTLNEVDLNIPSSQKVIRVLLRPLSKLSRTSIELSNILEMAKPTEINEEDYFSTDSDEEDYREETPNFFTNSALGMFEVQEGMDYDEEDSEGSEIDDQGEEMEFDEEEDDDEPHSDDDEEDSVDETMEYGDEEMEYGDEEDDSELSSDEEDDDDDDGEEDENEISNSELEQISSSEIDEADGYLGGEEDEEVSDDEIEVDDEEGSSGMEDYDEILSWQMDGEEDEIDRETIDQLAREIREDIDEVQAAMDEEDDEDGEIDGGDESVDSFLPELESFEEGWELEEVMNTEDSFNRRNHHVFGSSSSRNRSKFKSSSEQFSLVIIGTNFSCTGWSGVDTATNPLLVPSNNNMMPAFGGRPGTQNPDGLYRAIVQTVRRGGGSTTSHDLQTLNDLFQQVLRQQTNRRTTMLTGSDPLANELEAIYDIPQSRARQLRDDAFGSLISFVTRSTVERWHEESRMLFPNIGNDKVWNILNHILNYLVPLAQKEYEKKKEIEAAERRRSREQLEKERQEQQAAKMKDQIDSPSAADHESEEEKEQGESSEQTADEPVSAPPATESNTAESEAAEPEAVEAEVAETVDADEEASEPETTEPEISESAQTNTERIIVTVGGQEVDITDSGIDPEFLEALPDDMREEVITAHLRELQRSSSTARVPEPESEIEAEFLAALPPSIREELLREEASERRRAAREREAREAAASQQEAPAEEAQEDMDYESFLATLDPALRQTILAEQDEDVLAQLPQNIAEEAHEIQRRHNLHSMRDYLDVSIPTHRLNAIRNATRGALPRQEVSSKPQRNRNGIQLLDRSGIASLVRLLYLPQTTSQRNPLFEMLLSVTANRQSRSELFNMILSILHDGSTDVAAVERSFNQIAARARPQQTASVNTPVKSSSLTPKTPMTPVKQGASGLSGKPVEVSPISLVQQCLEALDYILKANRQLASYFLIEHDSPIGLKRSLSRKGKSKDLPVSKASKYPINTLLDLLDRQMIRDNAGLMDMISMLLQEITRPLQVVLKKSQEKSAIEEKATGTTTGDAGDSNDAPATAGESEATKGEMAGESSDNQNGAHRKFVPPFIPEQNLCSLVNILTARECPNRTLQQTMAAMQNLSAVPGAIDVFGKELIRQAQALGQALPVELKELAEQIRSAKTGSEVQGMALSRFSLASSDQAKLLRVLTAVDYLFDNNRDKKASDSASDSGDALIELYSKLDFKDLWDALGQCLYETQERPDMLHVATVLLPLIEAFMVVCKREVVKETEETPTIVALTGAATSTSPSDVASSDKETKAHLFFQFTDENRKILNQMVRNNPKLMSGSFSILVKNPKVLDFDNKRNFFYRQLHLRAQNARIHQPFVINVRRDQVFLDSYKAMYFMSGDEIKYSKLNIRFHGEEGVDAGGVTREWFQVLARQMFNPDYALFAPVASDRTTFHPNRTSWVNPEHLLFFKFVGRIIGKALYEGRVLDCHFSRAVYKRMLGRQVALKDMENLDLEYYKSLVWMLENDITDVITETMSLEADDYGDKKIIDLIPNGREIAVTEENKNEYVRLVVGYRLLTSVQEQLDSFLKGFYDIVPADLISIFNENELELLISGLPDIDVDDWRNNTVYQNYSASSPQIQWFWRAVRSFDLEERANLLQFVTGTSKVPLNGFAELEGMNGVSRFSIHRDYGRKERLPSSHTCFNQLDMPEYDSYEALRTALLMAITEGTEGFGFA</sequence>
<dbReference type="InterPro" id="IPR035983">
    <property type="entry name" value="Hect_E3_ubiquitin_ligase"/>
</dbReference>
<evidence type="ECO:0000256" key="7">
    <source>
        <dbReference type="PROSITE-ProRule" id="PRU00104"/>
    </source>
</evidence>
<feature type="compositionally biased region" description="Basic and acidic residues" evidence="8">
    <location>
        <begin position="2634"/>
        <end position="2646"/>
    </location>
</feature>
<evidence type="ECO:0000259" key="9">
    <source>
        <dbReference type="PROSITE" id="PS50237"/>
    </source>
</evidence>
<evidence type="ECO:0000256" key="3">
    <source>
        <dbReference type="ARBA" id="ARBA00012485"/>
    </source>
</evidence>
<name>A0ABR1EZI5_9ASCO</name>
<feature type="region of interest" description="Disordered" evidence="8">
    <location>
        <begin position="2825"/>
        <end position="2858"/>
    </location>
</feature>
<dbReference type="PROSITE" id="PS50237">
    <property type="entry name" value="HECT"/>
    <property type="match status" value="1"/>
</dbReference>
<organism evidence="10 11">
    <name type="scientific">Myxozyma melibiosi</name>
    <dbReference type="NCBI Taxonomy" id="54550"/>
    <lineage>
        <taxon>Eukaryota</taxon>
        <taxon>Fungi</taxon>
        <taxon>Dikarya</taxon>
        <taxon>Ascomycota</taxon>
        <taxon>Saccharomycotina</taxon>
        <taxon>Lipomycetes</taxon>
        <taxon>Lipomycetales</taxon>
        <taxon>Lipomycetaceae</taxon>
        <taxon>Myxozyma</taxon>
    </lineage>
</organism>
<dbReference type="InterPro" id="IPR000569">
    <property type="entry name" value="HECT_dom"/>
</dbReference>
<dbReference type="Pfam" id="PF14377">
    <property type="entry name" value="UBM"/>
    <property type="match status" value="3"/>
</dbReference>
<comment type="catalytic activity">
    <reaction evidence="1">
        <text>S-ubiquitinyl-[E2 ubiquitin-conjugating enzyme]-L-cysteine + [acceptor protein]-L-lysine = [E2 ubiquitin-conjugating enzyme]-L-cysteine + N(6)-ubiquitinyl-[acceptor protein]-L-lysine.</text>
        <dbReference type="EC" id="2.3.2.26"/>
    </reaction>
</comment>
<feature type="region of interest" description="Disordered" evidence="8">
    <location>
        <begin position="1244"/>
        <end position="1346"/>
    </location>
</feature>
<evidence type="ECO:0000313" key="11">
    <source>
        <dbReference type="Proteomes" id="UP001498771"/>
    </source>
</evidence>
<proteinExistence type="inferred from homology"/>
<dbReference type="InterPro" id="IPR011989">
    <property type="entry name" value="ARM-like"/>
</dbReference>
<dbReference type="SUPFAM" id="SSF48371">
    <property type="entry name" value="ARM repeat"/>
    <property type="match status" value="1"/>
</dbReference>
<dbReference type="Gene3D" id="3.90.1750.10">
    <property type="entry name" value="Hect, E3 ligase catalytic domains"/>
    <property type="match status" value="1"/>
</dbReference>
<keyword evidence="11" id="KW-1185">Reference proteome</keyword>
<dbReference type="InterPro" id="IPR010309">
    <property type="entry name" value="E3_Ub_ligase_DUF908"/>
</dbReference>
<feature type="compositionally biased region" description="Basic and acidic residues" evidence="8">
    <location>
        <begin position="1684"/>
        <end position="1708"/>
    </location>
</feature>
<dbReference type="InterPro" id="IPR016024">
    <property type="entry name" value="ARM-type_fold"/>
</dbReference>
<dbReference type="PANTHER" id="PTHR11254">
    <property type="entry name" value="HECT DOMAIN UBIQUITIN-PROTEIN LIGASE"/>
    <property type="match status" value="1"/>
</dbReference>
<comment type="pathway">
    <text evidence="2">Protein modification; protein ubiquitination.</text>
</comment>
<dbReference type="Gene3D" id="1.25.10.10">
    <property type="entry name" value="Leucine-rich Repeat Variant"/>
    <property type="match status" value="1"/>
</dbReference>
<evidence type="ECO:0000256" key="5">
    <source>
        <dbReference type="ARBA" id="ARBA00022786"/>
    </source>
</evidence>
<feature type="region of interest" description="Disordered" evidence="8">
    <location>
        <begin position="2446"/>
        <end position="2554"/>
    </location>
</feature>
<feature type="region of interest" description="Disordered" evidence="8">
    <location>
        <begin position="2634"/>
        <end position="2661"/>
    </location>
</feature>
<dbReference type="PANTHER" id="PTHR11254:SF67">
    <property type="entry name" value="E3 UBIQUITIN-PROTEIN LIGASE HUWE1"/>
    <property type="match status" value="1"/>
</dbReference>
<feature type="compositionally biased region" description="Acidic residues" evidence="8">
    <location>
        <begin position="2034"/>
        <end position="2113"/>
    </location>
</feature>
<feature type="region of interest" description="Disordered" evidence="8">
    <location>
        <begin position="2965"/>
        <end position="3018"/>
    </location>
</feature>
<dbReference type="EMBL" id="JBBJBU010000014">
    <property type="protein sequence ID" value="KAK7203014.1"/>
    <property type="molecule type" value="Genomic_DNA"/>
</dbReference>
<keyword evidence="5 7" id="KW-0833">Ubl conjugation pathway</keyword>
<feature type="compositionally biased region" description="Low complexity" evidence="8">
    <location>
        <begin position="1252"/>
        <end position="1265"/>
    </location>
</feature>
<dbReference type="Pfam" id="PF06025">
    <property type="entry name" value="DUF913"/>
    <property type="match status" value="2"/>
</dbReference>
<keyword evidence="4" id="KW-0808">Transferase</keyword>
<dbReference type="EC" id="2.3.2.26" evidence="3"/>
<feature type="region of interest" description="Disordered" evidence="8">
    <location>
        <begin position="2034"/>
        <end position="2176"/>
    </location>
</feature>
<dbReference type="InterPro" id="IPR010314">
    <property type="entry name" value="E3_Ub_ligase_DUF913"/>
</dbReference>
<evidence type="ECO:0000256" key="2">
    <source>
        <dbReference type="ARBA" id="ARBA00004906"/>
    </source>
</evidence>
<accession>A0ABR1EZI5</accession>
<dbReference type="Gene3D" id="3.30.2410.10">
    <property type="entry name" value="Hect, E3 ligase catalytic domain"/>
    <property type="match status" value="1"/>
</dbReference>
<dbReference type="Proteomes" id="UP001498771">
    <property type="component" value="Unassembled WGS sequence"/>
</dbReference>
<feature type="region of interest" description="Disordered" evidence="8">
    <location>
        <begin position="197"/>
        <end position="219"/>
    </location>
</feature>
<dbReference type="Pfam" id="PF00632">
    <property type="entry name" value="HECT"/>
    <property type="match status" value="1"/>
</dbReference>
<feature type="compositionally biased region" description="Basic and acidic residues" evidence="8">
    <location>
        <begin position="2965"/>
        <end position="2975"/>
    </location>
</feature>
<feature type="compositionally biased region" description="Low complexity" evidence="8">
    <location>
        <begin position="2976"/>
        <end position="2989"/>
    </location>
</feature>
<feature type="domain" description="HECT" evidence="9">
    <location>
        <begin position="3319"/>
        <end position="3655"/>
    </location>
</feature>
<gene>
    <name evidence="10" type="ORF">BZA70DRAFT_242056</name>
</gene>
<protein>
    <recommendedName>
        <fullName evidence="3">HECT-type E3 ubiquitin transferase</fullName>
        <ecNumber evidence="3">2.3.2.26</ecNumber>
    </recommendedName>
</protein>
<comment type="caution">
    <text evidence="10">The sequence shown here is derived from an EMBL/GenBank/DDBJ whole genome shotgun (WGS) entry which is preliminary data.</text>
</comment>
<feature type="region of interest" description="Disordered" evidence="8">
    <location>
        <begin position="1661"/>
        <end position="1721"/>
    </location>
</feature>
<feature type="compositionally biased region" description="Acidic residues" evidence="8">
    <location>
        <begin position="2126"/>
        <end position="2163"/>
    </location>
</feature>
<dbReference type="GeneID" id="90036066"/>
<dbReference type="SMART" id="SM00119">
    <property type="entry name" value="HECTc"/>
    <property type="match status" value="1"/>
</dbReference>
<dbReference type="InterPro" id="IPR050409">
    <property type="entry name" value="E3_ubiq-protein_ligase"/>
</dbReference>
<feature type="compositionally biased region" description="Acidic residues" evidence="8">
    <location>
        <begin position="2513"/>
        <end position="2544"/>
    </location>
</feature>
<evidence type="ECO:0000256" key="6">
    <source>
        <dbReference type="ARBA" id="ARBA00034494"/>
    </source>
</evidence>
<dbReference type="Pfam" id="PF06012">
    <property type="entry name" value="DUF908"/>
    <property type="match status" value="1"/>
</dbReference>
<feature type="compositionally biased region" description="Basic and acidic residues" evidence="8">
    <location>
        <begin position="2446"/>
        <end position="2471"/>
    </location>
</feature>
<dbReference type="InterPro" id="IPR025527">
    <property type="entry name" value="HUWE1/Rev1_UBM"/>
</dbReference>
<dbReference type="Gene3D" id="3.30.2160.10">
    <property type="entry name" value="Hect, E3 ligase catalytic domain"/>
    <property type="match status" value="1"/>
</dbReference>
<evidence type="ECO:0000256" key="4">
    <source>
        <dbReference type="ARBA" id="ARBA00022679"/>
    </source>
</evidence>
<feature type="non-terminal residue" evidence="10">
    <location>
        <position position="1"/>
    </location>
</feature>
<dbReference type="CDD" id="cd00078">
    <property type="entry name" value="HECTc"/>
    <property type="match status" value="1"/>
</dbReference>
<feature type="region of interest" description="Disordered" evidence="8">
    <location>
        <begin position="1734"/>
        <end position="1767"/>
    </location>
</feature>
<evidence type="ECO:0000256" key="1">
    <source>
        <dbReference type="ARBA" id="ARBA00000885"/>
    </source>
</evidence>
<evidence type="ECO:0000256" key="8">
    <source>
        <dbReference type="SAM" id="MobiDB-lite"/>
    </source>
</evidence>
<dbReference type="SUPFAM" id="SSF56204">
    <property type="entry name" value="Hect, E3 ligase catalytic domain"/>
    <property type="match status" value="1"/>
</dbReference>
<feature type="active site" description="Glycyl thioester intermediate" evidence="7">
    <location>
        <position position="3622"/>
    </location>
</feature>
<feature type="compositionally biased region" description="Low complexity" evidence="8">
    <location>
        <begin position="1277"/>
        <end position="1297"/>
    </location>
</feature>
<comment type="similarity">
    <text evidence="6">Belongs to the UPL family. TOM1/PTR1 subfamily.</text>
</comment>